<dbReference type="InterPro" id="IPR054722">
    <property type="entry name" value="PolX-like_BBD"/>
</dbReference>
<dbReference type="InterPro" id="IPR013103">
    <property type="entry name" value="RVT_2"/>
</dbReference>
<dbReference type="InterPro" id="IPR043502">
    <property type="entry name" value="DNA/RNA_pol_sf"/>
</dbReference>
<feature type="region of interest" description="Disordered" evidence="2">
    <location>
        <begin position="1155"/>
        <end position="1207"/>
    </location>
</feature>
<dbReference type="Pfam" id="PF07727">
    <property type="entry name" value="RVT_2"/>
    <property type="match status" value="1"/>
</dbReference>
<feature type="compositionally biased region" description="Low complexity" evidence="2">
    <location>
        <begin position="1189"/>
        <end position="1207"/>
    </location>
</feature>
<feature type="compositionally biased region" description="Acidic residues" evidence="2">
    <location>
        <begin position="235"/>
        <end position="245"/>
    </location>
</feature>
<comment type="caution">
    <text evidence="6">The sequence shown here is derived from an EMBL/GenBank/DDBJ whole genome shotgun (WGS) entry which is preliminary data.</text>
</comment>
<feature type="compositionally biased region" description="Basic and acidic residues" evidence="2">
    <location>
        <begin position="1311"/>
        <end position="1329"/>
    </location>
</feature>
<feature type="compositionally biased region" description="Basic and acidic residues" evidence="2">
    <location>
        <begin position="694"/>
        <end position="703"/>
    </location>
</feature>
<feature type="domain" description="Reverse transcriptase Ty1/copia-type" evidence="3">
    <location>
        <begin position="839"/>
        <end position="991"/>
    </location>
</feature>
<evidence type="ECO:0000256" key="2">
    <source>
        <dbReference type="SAM" id="MobiDB-lite"/>
    </source>
</evidence>
<sequence>MESLSPQVVFAAKLPILSPNEFNLWKMRIKRYFLMTDYSLWEVILNGDCPIPTRVIDGVVQPVALTTAEQRLARKNKLKARGTLLMALRDKHQLKFNIHKDAKTLMEAIEKRFGGNKETKNVRKTLLKQQYKNFIGSSSESLDQIHDRLQKLISQMELLKEFLSQEDINLKFLRSLPTEWRTHTLIWRNKTYLEDQSLDDLFNSLKIYETEAEEEPTNYALMAFTSSSSSSSDNEVSDSEYESEGEPMPTQKAPSFIHTSEHVKPPRPSVKPVEHPFPAANLRNDIPKSRGHRNSRNRKACFVCKSLTYLIKDCDYYEKKMVQKPVRNHAMRENHQHYARMTHPNPQRYVVPTTVLTRSRIVPLFVARPVNIVVLQTKVQPQMPTTHGVNKAHSPIRRPINLRPTPQASNFPQKVTSAKAPQVNVVQGVKGTWGNPQHALKDKGEIDSGFSRHMTGNMSYLSDFEEINGGYVAFGGNPKGGKITGKGKIRTGKLDFDDVYFVKELKFNLFSVSQMCDKKNCVLFTDTECIVFYSDFKLPDENHVLLRVPRENNMYNVDLKKIVPSGDLTCLFAKKTLDESNLWHRRLGHINFKTMNKMVKCNLVRGLPSKVFENNHTCVACKKGKQHRAPYPLGKFDRKADEGFLVEYSVSRSGPTWLFDIDTLTMSMNYQPVIAGNQPNFIADPQNTNDDATFEVKEPESEVHVSPSSSAKKKKHDGKTTREAKGKSLVELSTGVRNLSEEFEDFSDNNINEFNATSTLVFAVRQNSTNNMPALEDITYSDDEEDVGAEADFSNLETNITVCPIPTFRVHKDHPVTQIIGDLSSAPQTRSRTRMVKEQVDLPKGKRAIGSKWVFRNKTNERGIVIRNKARLVAQGHTQKKGIDYEEVFTPVARIESIRLFLAYASFMGFMVYQIDVKRAFLYGTIKEEVYVCQPLGFEDLDYPNKVYKVVKALYGLHQAPRAWYETLANYLLENGFQRGKIDQTLFIKKQKELTRMGYEKPSTKLAFYKAFFLAQWKFLIHNILQCMSAKRTTCNEFSSSTASAIICLATSRKFNFSKYIIDSLVRNVDSSSKFYMYPRFLQLMIAAQVGDLSSHTTKYTSPALTQKVFANMRRVGKGFSKVDTPLFEGMLVPQQAADDVADVVADDIATDDVANVDVEPTPPSPTPATTPPPPQQEVTSTPPPSPHQSPSALPSSPLPQQQPLQSSHDAEILVGKLEKKRKLKVSGLMRLKKVETAQRVKSSADIVMDDLEDASKQGRKIAELDADEDVTLEDDAAESQLSLKNAAGRRKGVVIRDLEETATPSTIVHSEPKSKYKGKEDQLEEKASRALKRKSKSSEQQAAKKQKLDEEMILLVERRYPLTRFTLDQILNNVRLEVEEESEVSLELLRFVKRQQQEGYRPDFGVDAVEDFKEYTLRDYYCRLKTYCCWYKLKLLDDDVAHSS</sequence>
<dbReference type="GO" id="GO:0004190">
    <property type="term" value="F:aspartic-type endopeptidase activity"/>
    <property type="evidence" value="ECO:0007669"/>
    <property type="project" value="UniProtKB-KW"/>
</dbReference>
<dbReference type="Pfam" id="PF22936">
    <property type="entry name" value="Pol_BBD"/>
    <property type="match status" value="1"/>
</dbReference>
<feature type="region of interest" description="Disordered" evidence="2">
    <location>
        <begin position="1305"/>
        <end position="1344"/>
    </location>
</feature>
<dbReference type="Pfam" id="PF13976">
    <property type="entry name" value="gag_pre-integrs"/>
    <property type="match status" value="1"/>
</dbReference>
<keyword evidence="1" id="KW-0378">Hydrolase</keyword>
<evidence type="ECO:0000259" key="3">
    <source>
        <dbReference type="Pfam" id="PF07727"/>
    </source>
</evidence>
<gene>
    <name evidence="6" type="ORF">Tci_002301</name>
</gene>
<dbReference type="SUPFAM" id="SSF56672">
    <property type="entry name" value="DNA/RNA polymerases"/>
    <property type="match status" value="1"/>
</dbReference>
<dbReference type="EMBL" id="BKCJ010000147">
    <property type="protein sequence ID" value="GEU30323.1"/>
    <property type="molecule type" value="Genomic_DNA"/>
</dbReference>
<dbReference type="Pfam" id="PF14223">
    <property type="entry name" value="Retrotran_gag_2"/>
    <property type="match status" value="1"/>
</dbReference>
<protein>
    <submittedName>
        <fullName evidence="6">Ribonuclease H-like domain-containing protein</fullName>
    </submittedName>
</protein>
<dbReference type="PANTHER" id="PTHR35317">
    <property type="entry name" value="OS04G0629600 PROTEIN"/>
    <property type="match status" value="1"/>
</dbReference>
<feature type="compositionally biased region" description="Pro residues" evidence="2">
    <location>
        <begin position="1161"/>
        <end position="1188"/>
    </location>
</feature>
<feature type="domain" description="GAG-pre-integrase" evidence="4">
    <location>
        <begin position="554"/>
        <end position="626"/>
    </location>
</feature>
<proteinExistence type="predicted"/>
<evidence type="ECO:0000313" key="6">
    <source>
        <dbReference type="EMBL" id="GEU30323.1"/>
    </source>
</evidence>
<evidence type="ECO:0000259" key="4">
    <source>
        <dbReference type="Pfam" id="PF13976"/>
    </source>
</evidence>
<dbReference type="PANTHER" id="PTHR35317:SF23">
    <property type="entry name" value="OS04G0629600 PROTEIN"/>
    <property type="match status" value="1"/>
</dbReference>
<feature type="region of interest" description="Disordered" evidence="2">
    <location>
        <begin position="683"/>
        <end position="726"/>
    </location>
</feature>
<keyword evidence="1" id="KW-0064">Aspartyl protease</keyword>
<dbReference type="InterPro" id="IPR025724">
    <property type="entry name" value="GAG-pre-integrase_dom"/>
</dbReference>
<accession>A0A6L2J008</accession>
<organism evidence="6">
    <name type="scientific">Tanacetum cinerariifolium</name>
    <name type="common">Dalmatian daisy</name>
    <name type="synonym">Chrysanthemum cinerariifolium</name>
    <dbReference type="NCBI Taxonomy" id="118510"/>
    <lineage>
        <taxon>Eukaryota</taxon>
        <taxon>Viridiplantae</taxon>
        <taxon>Streptophyta</taxon>
        <taxon>Embryophyta</taxon>
        <taxon>Tracheophyta</taxon>
        <taxon>Spermatophyta</taxon>
        <taxon>Magnoliopsida</taxon>
        <taxon>eudicotyledons</taxon>
        <taxon>Gunneridae</taxon>
        <taxon>Pentapetalae</taxon>
        <taxon>asterids</taxon>
        <taxon>campanulids</taxon>
        <taxon>Asterales</taxon>
        <taxon>Asteraceae</taxon>
        <taxon>Asteroideae</taxon>
        <taxon>Anthemideae</taxon>
        <taxon>Anthemidinae</taxon>
        <taxon>Tanacetum</taxon>
    </lineage>
</organism>
<keyword evidence="1" id="KW-0645">Protease</keyword>
<feature type="domain" description="Retrovirus-related Pol polyprotein from transposon TNT 1-94-like beta-barrel" evidence="5">
    <location>
        <begin position="446"/>
        <end position="518"/>
    </location>
</feature>
<name>A0A6L2J008_TANCI</name>
<feature type="region of interest" description="Disordered" evidence="2">
    <location>
        <begin position="226"/>
        <end position="294"/>
    </location>
</feature>
<evidence type="ECO:0000256" key="1">
    <source>
        <dbReference type="ARBA" id="ARBA00022750"/>
    </source>
</evidence>
<reference evidence="6" key="1">
    <citation type="journal article" date="2019" name="Sci. Rep.">
        <title>Draft genome of Tanacetum cinerariifolium, the natural source of mosquito coil.</title>
        <authorList>
            <person name="Yamashiro T."/>
            <person name="Shiraishi A."/>
            <person name="Satake H."/>
            <person name="Nakayama K."/>
        </authorList>
    </citation>
    <scope>NUCLEOTIDE SEQUENCE</scope>
</reference>
<evidence type="ECO:0000259" key="5">
    <source>
        <dbReference type="Pfam" id="PF22936"/>
    </source>
</evidence>